<dbReference type="AlphaFoldDB" id="A0A5B7JZ12"/>
<protein>
    <submittedName>
        <fullName evidence="2">Uncharacterized protein</fullName>
    </submittedName>
</protein>
<keyword evidence="3" id="KW-1185">Reference proteome</keyword>
<accession>A0A5B7JZ12</accession>
<name>A0A5B7JZ12_PORTR</name>
<dbReference type="EMBL" id="VSRR010113016">
    <property type="protein sequence ID" value="MPC98198.1"/>
    <property type="molecule type" value="Genomic_DNA"/>
</dbReference>
<evidence type="ECO:0000313" key="3">
    <source>
        <dbReference type="Proteomes" id="UP000324222"/>
    </source>
</evidence>
<gene>
    <name evidence="2" type="ORF">E2C01_093554</name>
</gene>
<organism evidence="2 3">
    <name type="scientific">Portunus trituberculatus</name>
    <name type="common">Swimming crab</name>
    <name type="synonym">Neptunus trituberculatus</name>
    <dbReference type="NCBI Taxonomy" id="210409"/>
    <lineage>
        <taxon>Eukaryota</taxon>
        <taxon>Metazoa</taxon>
        <taxon>Ecdysozoa</taxon>
        <taxon>Arthropoda</taxon>
        <taxon>Crustacea</taxon>
        <taxon>Multicrustacea</taxon>
        <taxon>Malacostraca</taxon>
        <taxon>Eumalacostraca</taxon>
        <taxon>Eucarida</taxon>
        <taxon>Decapoda</taxon>
        <taxon>Pleocyemata</taxon>
        <taxon>Brachyura</taxon>
        <taxon>Eubrachyura</taxon>
        <taxon>Portunoidea</taxon>
        <taxon>Portunidae</taxon>
        <taxon>Portuninae</taxon>
        <taxon>Portunus</taxon>
    </lineage>
</organism>
<comment type="caution">
    <text evidence="2">The sequence shown here is derived from an EMBL/GenBank/DDBJ whole genome shotgun (WGS) entry which is preliminary data.</text>
</comment>
<evidence type="ECO:0000313" key="2">
    <source>
        <dbReference type="EMBL" id="MPC98198.1"/>
    </source>
</evidence>
<proteinExistence type="predicted"/>
<evidence type="ECO:0000256" key="1">
    <source>
        <dbReference type="SAM" id="MobiDB-lite"/>
    </source>
</evidence>
<reference evidence="2 3" key="1">
    <citation type="submission" date="2019-05" db="EMBL/GenBank/DDBJ databases">
        <title>Another draft genome of Portunus trituberculatus and its Hox gene families provides insights of decapod evolution.</title>
        <authorList>
            <person name="Jeong J.-H."/>
            <person name="Song I."/>
            <person name="Kim S."/>
            <person name="Choi T."/>
            <person name="Kim D."/>
            <person name="Ryu S."/>
            <person name="Kim W."/>
        </authorList>
    </citation>
    <scope>NUCLEOTIDE SEQUENCE [LARGE SCALE GENOMIC DNA]</scope>
    <source>
        <tissue evidence="2">Muscle</tissue>
    </source>
</reference>
<feature type="compositionally biased region" description="Basic residues" evidence="1">
    <location>
        <begin position="38"/>
        <end position="49"/>
    </location>
</feature>
<dbReference type="Proteomes" id="UP000324222">
    <property type="component" value="Unassembled WGS sequence"/>
</dbReference>
<feature type="compositionally biased region" description="Acidic residues" evidence="1">
    <location>
        <begin position="56"/>
        <end position="69"/>
    </location>
</feature>
<feature type="region of interest" description="Disordered" evidence="1">
    <location>
        <begin position="36"/>
        <end position="92"/>
    </location>
</feature>
<sequence length="92" mass="10672">MERRGEEENAEGEGTRGGKVEKKFYVLLYSSFVSTSLKSRRGRDKKKSRVGSLADKEDENDEEEEENDDDYKVDKVFSSRQPRTCGHIKHKK</sequence>